<dbReference type="Gene3D" id="6.10.250.690">
    <property type="match status" value="1"/>
</dbReference>
<evidence type="ECO:0000256" key="7">
    <source>
        <dbReference type="SAM" id="MobiDB-lite"/>
    </source>
</evidence>
<dbReference type="Proteomes" id="UP001209654">
    <property type="component" value="Unassembled WGS sequence"/>
</dbReference>
<protein>
    <submittedName>
        <fullName evidence="10">Sensory transduction protein</fullName>
    </submittedName>
</protein>
<evidence type="ECO:0000256" key="1">
    <source>
        <dbReference type="ARBA" id="ARBA00022553"/>
    </source>
</evidence>
<feature type="region of interest" description="Disordered" evidence="7">
    <location>
        <begin position="123"/>
        <end position="160"/>
    </location>
</feature>
<evidence type="ECO:0000256" key="4">
    <source>
        <dbReference type="ARBA" id="ARBA00023163"/>
    </source>
</evidence>
<keyword evidence="1 5" id="KW-0597">Phosphoprotein</keyword>
<dbReference type="Pfam" id="PF00072">
    <property type="entry name" value="Response_reg"/>
    <property type="match status" value="1"/>
</dbReference>
<dbReference type="SMART" id="SM00862">
    <property type="entry name" value="Trans_reg_C"/>
    <property type="match status" value="1"/>
</dbReference>
<dbReference type="InterPro" id="IPR001789">
    <property type="entry name" value="Sig_transdc_resp-reg_receiver"/>
</dbReference>
<dbReference type="PANTHER" id="PTHR48111">
    <property type="entry name" value="REGULATOR OF RPOS"/>
    <property type="match status" value="1"/>
</dbReference>
<evidence type="ECO:0000313" key="11">
    <source>
        <dbReference type="Proteomes" id="UP001209654"/>
    </source>
</evidence>
<dbReference type="SMART" id="SM00448">
    <property type="entry name" value="REC"/>
    <property type="match status" value="1"/>
</dbReference>
<keyword evidence="3 6" id="KW-0238">DNA-binding</keyword>
<keyword evidence="2" id="KW-0805">Transcription regulation</keyword>
<feature type="DNA-binding region" description="OmpR/PhoB-type" evidence="6">
    <location>
        <begin position="173"/>
        <end position="279"/>
    </location>
</feature>
<evidence type="ECO:0000256" key="2">
    <source>
        <dbReference type="ARBA" id="ARBA00023015"/>
    </source>
</evidence>
<gene>
    <name evidence="10" type="ORF">AHIS1636_26070</name>
</gene>
<dbReference type="PROSITE" id="PS50110">
    <property type="entry name" value="RESPONSE_REGULATORY"/>
    <property type="match status" value="1"/>
</dbReference>
<dbReference type="CDD" id="cd00383">
    <property type="entry name" value="trans_reg_C"/>
    <property type="match status" value="1"/>
</dbReference>
<reference evidence="10 11" key="1">
    <citation type="journal article" date="2023" name="Int. J. Syst. Evol. Microbiol.">
        <title>Arthrobacter mangrovi sp. nov., an actinobacterium isolated from the rhizosphere of a mangrove.</title>
        <authorList>
            <person name="Hamada M."/>
            <person name="Saitou S."/>
            <person name="Enomoto N."/>
            <person name="Nanri K."/>
            <person name="Hidaka K."/>
            <person name="Miura T."/>
            <person name="Tamura T."/>
        </authorList>
    </citation>
    <scope>NUCLEOTIDE SEQUENCE [LARGE SCALE GENOMIC DNA]</scope>
    <source>
        <strain evidence="10 11">NBRC 112813</strain>
    </source>
</reference>
<evidence type="ECO:0000313" key="10">
    <source>
        <dbReference type="EMBL" id="GLB68165.1"/>
    </source>
</evidence>
<feature type="domain" description="Response regulatory" evidence="8">
    <location>
        <begin position="6"/>
        <end position="119"/>
    </location>
</feature>
<dbReference type="SUPFAM" id="SSF52172">
    <property type="entry name" value="CheY-like"/>
    <property type="match status" value="1"/>
</dbReference>
<dbReference type="PROSITE" id="PS51755">
    <property type="entry name" value="OMPR_PHOB"/>
    <property type="match status" value="1"/>
</dbReference>
<sequence length="283" mass="31195">MVPTRVAVIIEDDGDIRDLIRAVLTQAGFEVYAAASGVEGVSAVRESNPTVVTLDLGLPDIDGFETARQIRQFSDAYIIMLTARAEELDTLLGLESGADDYITKPFRPRELRARITAMLRRPRTGQVPEVAEEPEVSGREPGLEPATPPVMAPSSPESAPRQSVVTAPVEEDDSAYCHNGLVLNHRTRTTEVDGASIELTRTEFDLLHALLESGRVVRSKADLVRRLRYEEYDTGSFISDADERAIEVHVGNLRRKLGDDSRSPKYLETVRGVGYRLAPNALR</sequence>
<evidence type="ECO:0000256" key="5">
    <source>
        <dbReference type="PROSITE-ProRule" id="PRU00169"/>
    </source>
</evidence>
<proteinExistence type="predicted"/>
<dbReference type="SUPFAM" id="SSF46894">
    <property type="entry name" value="C-terminal effector domain of the bipartite response regulators"/>
    <property type="match status" value="1"/>
</dbReference>
<evidence type="ECO:0000259" key="9">
    <source>
        <dbReference type="PROSITE" id="PS51755"/>
    </source>
</evidence>
<evidence type="ECO:0000256" key="3">
    <source>
        <dbReference type="ARBA" id="ARBA00023125"/>
    </source>
</evidence>
<feature type="modified residue" description="4-aspartylphosphate" evidence="5">
    <location>
        <position position="55"/>
    </location>
</feature>
<dbReference type="InterPro" id="IPR016032">
    <property type="entry name" value="Sig_transdc_resp-reg_C-effctor"/>
</dbReference>
<name>A0ABQ5MVZ2_9MICC</name>
<dbReference type="Gene3D" id="1.10.10.10">
    <property type="entry name" value="Winged helix-like DNA-binding domain superfamily/Winged helix DNA-binding domain"/>
    <property type="match status" value="1"/>
</dbReference>
<dbReference type="EMBL" id="BRVS01000013">
    <property type="protein sequence ID" value="GLB68165.1"/>
    <property type="molecule type" value="Genomic_DNA"/>
</dbReference>
<feature type="domain" description="OmpR/PhoB-type" evidence="9">
    <location>
        <begin position="173"/>
        <end position="279"/>
    </location>
</feature>
<dbReference type="CDD" id="cd17574">
    <property type="entry name" value="REC_OmpR"/>
    <property type="match status" value="1"/>
</dbReference>
<dbReference type="PANTHER" id="PTHR48111:SF4">
    <property type="entry name" value="DNA-BINDING DUAL TRANSCRIPTIONAL REGULATOR OMPR"/>
    <property type="match status" value="1"/>
</dbReference>
<keyword evidence="4" id="KW-0804">Transcription</keyword>
<dbReference type="RefSeq" id="WP_264796265.1">
    <property type="nucleotide sequence ID" value="NZ_BRVS01000013.1"/>
</dbReference>
<keyword evidence="11" id="KW-1185">Reference proteome</keyword>
<evidence type="ECO:0000256" key="6">
    <source>
        <dbReference type="PROSITE-ProRule" id="PRU01091"/>
    </source>
</evidence>
<dbReference type="InterPro" id="IPR001867">
    <property type="entry name" value="OmpR/PhoB-type_DNA-bd"/>
</dbReference>
<dbReference type="InterPro" id="IPR011006">
    <property type="entry name" value="CheY-like_superfamily"/>
</dbReference>
<dbReference type="InterPro" id="IPR036388">
    <property type="entry name" value="WH-like_DNA-bd_sf"/>
</dbReference>
<comment type="caution">
    <text evidence="10">The sequence shown here is derived from an EMBL/GenBank/DDBJ whole genome shotgun (WGS) entry which is preliminary data.</text>
</comment>
<dbReference type="InterPro" id="IPR039420">
    <property type="entry name" value="WalR-like"/>
</dbReference>
<dbReference type="Gene3D" id="3.40.50.2300">
    <property type="match status" value="1"/>
</dbReference>
<organism evidence="10 11">
    <name type="scientific">Arthrobacter mangrovi</name>
    <dbReference type="NCBI Taxonomy" id="2966350"/>
    <lineage>
        <taxon>Bacteria</taxon>
        <taxon>Bacillati</taxon>
        <taxon>Actinomycetota</taxon>
        <taxon>Actinomycetes</taxon>
        <taxon>Micrococcales</taxon>
        <taxon>Micrococcaceae</taxon>
        <taxon>Arthrobacter</taxon>
    </lineage>
</organism>
<accession>A0ABQ5MVZ2</accession>
<evidence type="ECO:0000259" key="8">
    <source>
        <dbReference type="PROSITE" id="PS50110"/>
    </source>
</evidence>
<dbReference type="Pfam" id="PF00486">
    <property type="entry name" value="Trans_reg_C"/>
    <property type="match status" value="1"/>
</dbReference>